<feature type="DNA-binding region" description="OmpR/PhoB-type" evidence="7">
    <location>
        <begin position="126"/>
        <end position="224"/>
    </location>
</feature>
<dbReference type="AlphaFoldDB" id="A0A098EN20"/>
<dbReference type="Proteomes" id="UP000043699">
    <property type="component" value="Unassembled WGS sequence"/>
</dbReference>
<dbReference type="InterPro" id="IPR011006">
    <property type="entry name" value="CheY-like_superfamily"/>
</dbReference>
<keyword evidence="5" id="KW-0804">Transcription</keyword>
<dbReference type="GO" id="GO:0006355">
    <property type="term" value="P:regulation of DNA-templated transcription"/>
    <property type="evidence" value="ECO:0007669"/>
    <property type="project" value="InterPro"/>
</dbReference>
<dbReference type="SMART" id="SM00448">
    <property type="entry name" value="REC"/>
    <property type="match status" value="1"/>
</dbReference>
<keyword evidence="4 7" id="KW-0238">DNA-binding</keyword>
<dbReference type="PROSITE" id="PS50110">
    <property type="entry name" value="RESPONSE_REGULATORY"/>
    <property type="match status" value="1"/>
</dbReference>
<evidence type="ECO:0000256" key="2">
    <source>
        <dbReference type="ARBA" id="ARBA00023012"/>
    </source>
</evidence>
<dbReference type="GO" id="GO:0032993">
    <property type="term" value="C:protein-DNA complex"/>
    <property type="evidence" value="ECO:0007669"/>
    <property type="project" value="TreeGrafter"/>
</dbReference>
<gene>
    <name evidence="10" type="primary">graR_3</name>
    <name evidence="10" type="ORF">BN1080_02693</name>
</gene>
<dbReference type="InterPro" id="IPR036388">
    <property type="entry name" value="WH-like_DNA-bd_sf"/>
</dbReference>
<feature type="domain" description="Response regulatory" evidence="8">
    <location>
        <begin position="3"/>
        <end position="116"/>
    </location>
</feature>
<evidence type="ECO:0000256" key="1">
    <source>
        <dbReference type="ARBA" id="ARBA00022553"/>
    </source>
</evidence>
<dbReference type="PANTHER" id="PTHR48111">
    <property type="entry name" value="REGULATOR OF RPOS"/>
    <property type="match status" value="1"/>
</dbReference>
<dbReference type="InterPro" id="IPR001867">
    <property type="entry name" value="OmpR/PhoB-type_DNA-bd"/>
</dbReference>
<dbReference type="InterPro" id="IPR001789">
    <property type="entry name" value="Sig_transdc_resp-reg_receiver"/>
</dbReference>
<feature type="domain" description="OmpR/PhoB-type" evidence="9">
    <location>
        <begin position="126"/>
        <end position="224"/>
    </location>
</feature>
<dbReference type="STRING" id="1499687.BN1080_02693"/>
<accession>A0A098EN20</accession>
<evidence type="ECO:0000256" key="5">
    <source>
        <dbReference type="ARBA" id="ARBA00023163"/>
    </source>
</evidence>
<dbReference type="GO" id="GO:0000156">
    <property type="term" value="F:phosphorelay response regulator activity"/>
    <property type="evidence" value="ECO:0007669"/>
    <property type="project" value="TreeGrafter"/>
</dbReference>
<organism evidence="10 11">
    <name type="scientific">Planococcus massiliensis</name>
    <dbReference type="NCBI Taxonomy" id="1499687"/>
    <lineage>
        <taxon>Bacteria</taxon>
        <taxon>Bacillati</taxon>
        <taxon>Bacillota</taxon>
        <taxon>Bacilli</taxon>
        <taxon>Bacillales</taxon>
        <taxon>Caryophanaceae</taxon>
        <taxon>Planococcus</taxon>
    </lineage>
</organism>
<dbReference type="GO" id="GO:0005829">
    <property type="term" value="C:cytosol"/>
    <property type="evidence" value="ECO:0007669"/>
    <property type="project" value="TreeGrafter"/>
</dbReference>
<keyword evidence="1 6" id="KW-0597">Phosphoprotein</keyword>
<reference evidence="10 11" key="1">
    <citation type="submission" date="2014-09" db="EMBL/GenBank/DDBJ databases">
        <authorList>
            <person name="Urmite Genomes Urmite Genomes"/>
        </authorList>
    </citation>
    <scope>NUCLEOTIDE SEQUENCE [LARGE SCALE GENOMIC DNA]</scope>
    <source>
        <strain evidence="10 11">ES2</strain>
    </source>
</reference>
<dbReference type="OrthoDB" id="9790442at2"/>
<proteinExistence type="predicted"/>
<dbReference type="Gene3D" id="1.10.10.10">
    <property type="entry name" value="Winged helix-like DNA-binding domain superfamily/Winged helix DNA-binding domain"/>
    <property type="match status" value="1"/>
</dbReference>
<evidence type="ECO:0000313" key="11">
    <source>
        <dbReference type="Proteomes" id="UP000043699"/>
    </source>
</evidence>
<evidence type="ECO:0000259" key="8">
    <source>
        <dbReference type="PROSITE" id="PS50110"/>
    </source>
</evidence>
<protein>
    <submittedName>
        <fullName evidence="10">Response regulator protein GraR</fullName>
    </submittedName>
</protein>
<evidence type="ECO:0000259" key="9">
    <source>
        <dbReference type="PROSITE" id="PS51755"/>
    </source>
</evidence>
<dbReference type="PROSITE" id="PS51755">
    <property type="entry name" value="OMPR_PHOB"/>
    <property type="match status" value="1"/>
</dbReference>
<dbReference type="Pfam" id="PF00072">
    <property type="entry name" value="Response_reg"/>
    <property type="match status" value="1"/>
</dbReference>
<dbReference type="PANTHER" id="PTHR48111:SF43">
    <property type="entry name" value="STAGE 0 SPORULATION PROTEIN A HOMOLOG"/>
    <property type="match status" value="1"/>
</dbReference>
<evidence type="ECO:0000256" key="6">
    <source>
        <dbReference type="PROSITE-ProRule" id="PRU00169"/>
    </source>
</evidence>
<name>A0A098EN20_9BACL</name>
<dbReference type="RefSeq" id="WP_052652580.1">
    <property type="nucleotide sequence ID" value="NZ_CCXS01000001.1"/>
</dbReference>
<dbReference type="SMART" id="SM00862">
    <property type="entry name" value="Trans_reg_C"/>
    <property type="match status" value="1"/>
</dbReference>
<feature type="modified residue" description="4-aspartylphosphate" evidence="6">
    <location>
        <position position="52"/>
    </location>
</feature>
<dbReference type="EMBL" id="CCXS01000001">
    <property type="protein sequence ID" value="CEG23689.1"/>
    <property type="molecule type" value="Genomic_DNA"/>
</dbReference>
<dbReference type="CDD" id="cd18159">
    <property type="entry name" value="REC_OmpR_NsrR-like"/>
    <property type="match status" value="1"/>
</dbReference>
<dbReference type="CDD" id="cd00383">
    <property type="entry name" value="trans_reg_C"/>
    <property type="match status" value="1"/>
</dbReference>
<dbReference type="InterPro" id="IPR039420">
    <property type="entry name" value="WalR-like"/>
</dbReference>
<dbReference type="Gene3D" id="3.40.50.2300">
    <property type="match status" value="1"/>
</dbReference>
<dbReference type="GO" id="GO:0000976">
    <property type="term" value="F:transcription cis-regulatory region binding"/>
    <property type="evidence" value="ECO:0007669"/>
    <property type="project" value="TreeGrafter"/>
</dbReference>
<sequence>MFKIMIVEDDLTIAGVLNEELKKWNYEAFIVEDFGKVMEEFAEKNPQLVLMDIQLPSFNGYYWCQEIRKVSQVPIIFISSRNENMDIVMAIQMGADDFISKPFDLTVAIAKTQALLRRTYDFNESDNFLNFNRAVLKPSESKLYYAEQEVDLTRTELRILELLFLHKGDYVAREEIMVKLWEDESFIDDNTLAVNVARLRKKLTQVGLSDLIVTKKGVGYALNKEAAHA</sequence>
<dbReference type="Pfam" id="PF00486">
    <property type="entry name" value="Trans_reg_C"/>
    <property type="match status" value="1"/>
</dbReference>
<keyword evidence="2" id="KW-0902">Two-component regulatory system</keyword>
<dbReference type="SUPFAM" id="SSF52172">
    <property type="entry name" value="CheY-like"/>
    <property type="match status" value="1"/>
</dbReference>
<evidence type="ECO:0000256" key="7">
    <source>
        <dbReference type="PROSITE-ProRule" id="PRU01091"/>
    </source>
</evidence>
<evidence type="ECO:0000256" key="4">
    <source>
        <dbReference type="ARBA" id="ARBA00023125"/>
    </source>
</evidence>
<evidence type="ECO:0000256" key="3">
    <source>
        <dbReference type="ARBA" id="ARBA00023015"/>
    </source>
</evidence>
<evidence type="ECO:0000313" key="10">
    <source>
        <dbReference type="EMBL" id="CEG23689.1"/>
    </source>
</evidence>
<keyword evidence="11" id="KW-1185">Reference proteome</keyword>
<keyword evidence="3" id="KW-0805">Transcription regulation</keyword>